<dbReference type="Pfam" id="PF15556">
    <property type="entry name" value="Zwint"/>
    <property type="match status" value="1"/>
</dbReference>
<feature type="region of interest" description="Disordered" evidence="2">
    <location>
        <begin position="230"/>
        <end position="281"/>
    </location>
</feature>
<protein>
    <recommendedName>
        <fullName evidence="5">ZW10 interacting kinetochore protein</fullName>
    </recommendedName>
</protein>
<feature type="compositionally biased region" description="Gly residues" evidence="2">
    <location>
        <begin position="97"/>
        <end position="107"/>
    </location>
</feature>
<accession>A0A8C0NRV9</accession>
<evidence type="ECO:0008006" key="5">
    <source>
        <dbReference type="Google" id="ProtNLM"/>
    </source>
</evidence>
<dbReference type="PANTHER" id="PTHR31504">
    <property type="entry name" value="ZW10 INTERACTOR ZWINT"/>
    <property type="match status" value="1"/>
</dbReference>
<name>A0A8C0NRV9_CANLF</name>
<feature type="region of interest" description="Disordered" evidence="2">
    <location>
        <begin position="1"/>
        <end position="201"/>
    </location>
</feature>
<dbReference type="Ensembl" id="ENSCAFT00030035915.1">
    <property type="protein sequence ID" value="ENSCAFP00030031323.1"/>
    <property type="gene ID" value="ENSCAFG00030019548.1"/>
</dbReference>
<proteinExistence type="predicted"/>
<feature type="compositionally biased region" description="Gly residues" evidence="2">
    <location>
        <begin position="63"/>
        <end position="86"/>
    </location>
</feature>
<feature type="region of interest" description="Disordered" evidence="2">
    <location>
        <begin position="418"/>
        <end position="480"/>
    </location>
</feature>
<feature type="coiled-coil region" evidence="1">
    <location>
        <begin position="308"/>
        <end position="399"/>
    </location>
</feature>
<evidence type="ECO:0000313" key="4">
    <source>
        <dbReference type="Proteomes" id="UP000694429"/>
    </source>
</evidence>
<organism evidence="3 4">
    <name type="scientific">Canis lupus familiaris</name>
    <name type="common">Dog</name>
    <name type="synonym">Canis familiaris</name>
    <dbReference type="NCBI Taxonomy" id="9615"/>
    <lineage>
        <taxon>Eukaryota</taxon>
        <taxon>Metazoa</taxon>
        <taxon>Chordata</taxon>
        <taxon>Craniata</taxon>
        <taxon>Vertebrata</taxon>
        <taxon>Euteleostomi</taxon>
        <taxon>Mammalia</taxon>
        <taxon>Eutheria</taxon>
        <taxon>Laurasiatheria</taxon>
        <taxon>Carnivora</taxon>
        <taxon>Caniformia</taxon>
        <taxon>Canidae</taxon>
        <taxon>Canis</taxon>
    </lineage>
</organism>
<dbReference type="AlphaFoldDB" id="A0A8C0NRV9"/>
<feature type="compositionally biased region" description="Low complexity" evidence="2">
    <location>
        <begin position="260"/>
        <end position="275"/>
    </location>
</feature>
<keyword evidence="1" id="KW-0175">Coiled coil</keyword>
<dbReference type="InterPro" id="IPR029092">
    <property type="entry name" value="Zwint-1"/>
</dbReference>
<sequence>GRAHAQNARSPATPCHDPAGAKHPAGRPFVRAGQSECTLALRSRPTARAANRRSRRAAAVNSKGGGGGGRKSRGSGGGDGGGGGRSGRAPRRSSKPGDGGEGRGGGLLPARGPRAPPASATQDASAGVAQPPRPRRAHTGPAGPPGRGAAVPGEAGGRARCRAPAQRGPSLPGPASPTDSGEGSPPRPRLCPPCSGSGPVSALGLCPQPRGLQLRAAPRLRAGRAVGACPAPLSLHHHPPPPRPISCPQGPGRAGGHPGARGPARGGRAASPDPGGVRDGQKALAVKEQWKELKATYQEHVEAITGALTQALAKTEEAQSKRVQLQEALEQLQAKKQVAMERARTAQKQWQLQQEKRLQHLAEASAEVRQRQRGAQQELERLRQELGALQQQAGQKRDRLQRHQTFLRLLHILQGEPLLPGAETERPQELGIPEAKPQEQNTGDAVGKDRSVPSQADGLQPARGTSSRWFPEGQQHGKGT</sequence>
<dbReference type="GO" id="GO:0000776">
    <property type="term" value="C:kinetochore"/>
    <property type="evidence" value="ECO:0007669"/>
    <property type="project" value="InterPro"/>
</dbReference>
<reference evidence="3" key="2">
    <citation type="submission" date="2025-08" db="UniProtKB">
        <authorList>
            <consortium name="Ensembl"/>
        </authorList>
    </citation>
    <scope>IDENTIFICATION</scope>
</reference>
<dbReference type="PANTHER" id="PTHR31504:SF1">
    <property type="entry name" value="ZW10 INTERACTOR"/>
    <property type="match status" value="1"/>
</dbReference>
<evidence type="ECO:0000313" key="3">
    <source>
        <dbReference type="Ensembl" id="ENSCAFP00030031323.1"/>
    </source>
</evidence>
<evidence type="ECO:0000256" key="2">
    <source>
        <dbReference type="SAM" id="MobiDB-lite"/>
    </source>
</evidence>
<evidence type="ECO:0000256" key="1">
    <source>
        <dbReference type="SAM" id="Coils"/>
    </source>
</evidence>
<dbReference type="Proteomes" id="UP000694429">
    <property type="component" value="Chromosome 26"/>
</dbReference>
<reference evidence="3" key="1">
    <citation type="submission" date="2019-03" db="EMBL/GenBank/DDBJ databases">
        <authorList>
            <person name="Warren W.C."/>
            <person name="Johnson G.S."/>
        </authorList>
    </citation>
    <scope>NUCLEOTIDE SEQUENCE [LARGE SCALE GENOMIC DNA]</scope>
    <source>
        <strain evidence="3">Basenji</strain>
    </source>
</reference>